<gene>
    <name evidence="2" type="ORF">GCM10023333_24150</name>
</gene>
<accession>A0ABP9F7L8</accession>
<name>A0ABP9F7L8_9GAMM</name>
<protein>
    <submittedName>
        <fullName evidence="2">Uncharacterized protein</fullName>
    </submittedName>
</protein>
<feature type="chain" id="PRO_5046100193" evidence="1">
    <location>
        <begin position="30"/>
        <end position="1146"/>
    </location>
</feature>
<keyword evidence="3" id="KW-1185">Reference proteome</keyword>
<dbReference type="EMBL" id="BAABJZ010000081">
    <property type="protein sequence ID" value="GAA4890050.1"/>
    <property type="molecule type" value="Genomic_DNA"/>
</dbReference>
<feature type="signal peptide" evidence="1">
    <location>
        <begin position="1"/>
        <end position="29"/>
    </location>
</feature>
<evidence type="ECO:0000313" key="2">
    <source>
        <dbReference type="EMBL" id="GAA4890050.1"/>
    </source>
</evidence>
<proteinExistence type="predicted"/>
<evidence type="ECO:0000313" key="3">
    <source>
        <dbReference type="Proteomes" id="UP001499988"/>
    </source>
</evidence>
<comment type="caution">
    <text evidence="2">The sequence shown here is derived from an EMBL/GenBank/DDBJ whole genome shotgun (WGS) entry which is preliminary data.</text>
</comment>
<dbReference type="PROSITE" id="PS51257">
    <property type="entry name" value="PROKAR_LIPOPROTEIN"/>
    <property type="match status" value="1"/>
</dbReference>
<dbReference type="RefSeq" id="WP_345335655.1">
    <property type="nucleotide sequence ID" value="NZ_BAABJZ010000081.1"/>
</dbReference>
<organism evidence="2 3">
    <name type="scientific">Ferrimonas pelagia</name>
    <dbReference type="NCBI Taxonomy" id="1177826"/>
    <lineage>
        <taxon>Bacteria</taxon>
        <taxon>Pseudomonadati</taxon>
        <taxon>Pseudomonadota</taxon>
        <taxon>Gammaproteobacteria</taxon>
        <taxon>Alteromonadales</taxon>
        <taxon>Ferrimonadaceae</taxon>
        <taxon>Ferrimonas</taxon>
    </lineage>
</organism>
<dbReference type="SUPFAM" id="SSF63825">
    <property type="entry name" value="YWTD domain"/>
    <property type="match status" value="1"/>
</dbReference>
<evidence type="ECO:0000256" key="1">
    <source>
        <dbReference type="SAM" id="SignalP"/>
    </source>
</evidence>
<keyword evidence="1" id="KW-0732">Signal</keyword>
<dbReference type="Gene3D" id="2.60.120.260">
    <property type="entry name" value="Galactose-binding domain-like"/>
    <property type="match status" value="1"/>
</dbReference>
<reference evidence="3" key="1">
    <citation type="journal article" date="2019" name="Int. J. Syst. Evol. Microbiol.">
        <title>The Global Catalogue of Microorganisms (GCM) 10K type strain sequencing project: providing services to taxonomists for standard genome sequencing and annotation.</title>
        <authorList>
            <consortium name="The Broad Institute Genomics Platform"/>
            <consortium name="The Broad Institute Genome Sequencing Center for Infectious Disease"/>
            <person name="Wu L."/>
            <person name="Ma J."/>
        </authorList>
    </citation>
    <scope>NUCLEOTIDE SEQUENCE [LARGE SCALE GENOMIC DNA]</scope>
    <source>
        <strain evidence="3">JCM 18401</strain>
    </source>
</reference>
<sequence>MTKHVRFPSHRLSQAVTLALAVGSASLLAGCSSQSEAPSSTALNNIEPIQDALHLADWAYTGEQAAWVAAAQVAGKYAVADAKGERIEIRTIQQQLKYSLDRDAIKAVVPDLSLAEENALCGMAFSSSGRFLYLALCGAGEGQDKDAILAFNTNTQSLDLMDRVTLSSQDGGRYGMAFFKGELFVGSDAGLYRYPAGRNAVALGKTLGNRQLIESEPVNGVAVDMVARSVYASTEQGLYRVQGRALTQVSAQQGLTGLSMGRVFGGEGQGGLFALKGEQLLRTELSSLRSGDAIELKPVAQLEGAKSIAATADGRMMLAGEQTRLLYDASDKRLSYEDWMRSELDSYLTAIKSLVVHGGIDGTSTLTGKTGMLNRGIGASEAGPIQWPIADNVGWALYLLMAIDQVAPDPDIEKLVELLIQTHAGLSPDGHGGERTVDGHFVRVYNRDGDPAEGLHSRGYIGSQPQVYVSMKYLPAAYKAAEMYPDNENLQVYKEYLRQLVKRSGDTIRAEQRITWTLDDHGPVDVNNLMANETWIFGDIGAAQDPTVSTDYRTYSYDRDSFKVDNWVVGEPVILASQAAFIINGATLILNHHFDGAGWIDQNTNYYGATMATTDDDGFPYFAAFSAGNHPSCPGERPTRERPCGYYNEGPSDHPHNIIHFPAVLGLGQHGHTAPMVGGYMAYRDGRHQQMNNASGGEDFPMLTRWSMDLPDFVMDGVGIADFWYGGIGLVESISPGTIAKLRGDFFRPYVKEQNGQLLYSNMTPRRVIGIDADGSRTEYGFQMAPFTLPKSHAEYQVIDPEGDWIELEDLVAQLDGKPMRFTNPQFERGLDSWQVQGDAKVIDGIGGKAVELSGDSVISQPLALPMDLNDTRFVVRAQGRLLNAAGDAKGVLRTRWSVDGTLDTLLGEATHSQALTTDNAQDALVLKSHKPAGANYLHLEYVSEQGEFAFENIAVMRRGADSGLANGDFTQGEQHWRLNGPQVVAKPQRATAGDKVLRFNRGAGDTAWQSASREIDVSVDPLGTRYLVRFDASTQGEAFKFEVKAEFFDAEGNRMVERRDIGDILPGHEGERVATLRKRPGYDKMVLTLQMKRTDAESQADASVFVDNVRLDKERVFHASECVENSPTECLPSLHAHKAKMSAAR</sequence>
<dbReference type="Proteomes" id="UP001499988">
    <property type="component" value="Unassembled WGS sequence"/>
</dbReference>